<comment type="caution">
    <text evidence="1">The sequence shown here is derived from an EMBL/GenBank/DDBJ whole genome shotgun (WGS) entry which is preliminary data.</text>
</comment>
<gene>
    <name evidence="1" type="ORF">GALL_354830</name>
</gene>
<sequence length="43" mass="5148">MPALEQGRRVERVLYRMHRERRMLVRGVDDALEAQQVFSMVFA</sequence>
<accession>A0A1J5QS71</accession>
<organism evidence="1">
    <name type="scientific">mine drainage metagenome</name>
    <dbReference type="NCBI Taxonomy" id="410659"/>
    <lineage>
        <taxon>unclassified sequences</taxon>
        <taxon>metagenomes</taxon>
        <taxon>ecological metagenomes</taxon>
    </lineage>
</organism>
<proteinExistence type="predicted"/>
<dbReference type="EMBL" id="MLJW01000773">
    <property type="protein sequence ID" value="OIQ82724.1"/>
    <property type="molecule type" value="Genomic_DNA"/>
</dbReference>
<protein>
    <submittedName>
        <fullName evidence="1">Uncharacterized protein</fullName>
    </submittedName>
</protein>
<evidence type="ECO:0000313" key="1">
    <source>
        <dbReference type="EMBL" id="OIQ82724.1"/>
    </source>
</evidence>
<reference evidence="1" key="1">
    <citation type="submission" date="2016-10" db="EMBL/GenBank/DDBJ databases">
        <title>Sequence of Gallionella enrichment culture.</title>
        <authorList>
            <person name="Poehlein A."/>
            <person name="Muehling M."/>
            <person name="Daniel R."/>
        </authorList>
    </citation>
    <scope>NUCLEOTIDE SEQUENCE</scope>
</reference>
<dbReference type="AlphaFoldDB" id="A0A1J5QS71"/>
<name>A0A1J5QS71_9ZZZZ</name>